<dbReference type="Proteomes" id="UP000627781">
    <property type="component" value="Unassembled WGS sequence"/>
</dbReference>
<organism evidence="2 3">
    <name type="scientific">Clostridium cibarium</name>
    <dbReference type="NCBI Taxonomy" id="2762247"/>
    <lineage>
        <taxon>Bacteria</taxon>
        <taxon>Bacillati</taxon>
        <taxon>Bacillota</taxon>
        <taxon>Clostridia</taxon>
        <taxon>Eubacteriales</taxon>
        <taxon>Clostridiaceae</taxon>
        <taxon>Clostridium</taxon>
    </lineage>
</organism>
<reference evidence="2 3" key="1">
    <citation type="submission" date="2020-08" db="EMBL/GenBank/DDBJ databases">
        <title>A Genomic Blueprint of the Chicken Gut Microbiome.</title>
        <authorList>
            <person name="Gilroy R."/>
            <person name="Ravi A."/>
            <person name="Getino M."/>
            <person name="Pursley I."/>
            <person name="Horton D.L."/>
            <person name="Alikhan N.-F."/>
            <person name="Baker D."/>
            <person name="Gharbi K."/>
            <person name="Hall N."/>
            <person name="Watson M."/>
            <person name="Adriaenssens E.M."/>
            <person name="Foster-Nyarko E."/>
            <person name="Jarju S."/>
            <person name="Secka A."/>
            <person name="Antonio M."/>
            <person name="Oren A."/>
            <person name="Chaudhuri R."/>
            <person name="La Ragione R.M."/>
            <person name="Hildebrand F."/>
            <person name="Pallen M.J."/>
        </authorList>
    </citation>
    <scope>NUCLEOTIDE SEQUENCE [LARGE SCALE GENOMIC DNA]</scope>
    <source>
        <strain evidence="2 3">Sa3CVN1</strain>
    </source>
</reference>
<comment type="caution">
    <text evidence="2">The sequence shown here is derived from an EMBL/GenBank/DDBJ whole genome shotgun (WGS) entry which is preliminary data.</text>
</comment>
<gene>
    <name evidence="2" type="ORF">H9661_18665</name>
</gene>
<proteinExistence type="predicted"/>
<protein>
    <recommendedName>
        <fullName evidence="1">TfoX C-terminal domain-containing protein</fullName>
    </recommendedName>
</protein>
<evidence type="ECO:0000313" key="2">
    <source>
        <dbReference type="EMBL" id="MBD7913379.1"/>
    </source>
</evidence>
<dbReference type="EMBL" id="JACSRA010000047">
    <property type="protein sequence ID" value="MBD7913379.1"/>
    <property type="molecule type" value="Genomic_DNA"/>
</dbReference>
<sequence length="45" mass="5425">MEIIRIIDRVQIEICRLFNEVGIFTYDELKNIGEEQGWLKTQEIK</sequence>
<dbReference type="Pfam" id="PF04994">
    <property type="entry name" value="TfoX_C"/>
    <property type="match status" value="1"/>
</dbReference>
<name>A0ABR8PYY3_9CLOT</name>
<dbReference type="InterPro" id="IPR007077">
    <property type="entry name" value="TfoX_C"/>
</dbReference>
<feature type="domain" description="TfoX C-terminal" evidence="1">
    <location>
        <begin position="9"/>
        <end position="43"/>
    </location>
</feature>
<evidence type="ECO:0000259" key="1">
    <source>
        <dbReference type="Pfam" id="PF04994"/>
    </source>
</evidence>
<accession>A0ABR8PYY3</accession>
<evidence type="ECO:0000313" key="3">
    <source>
        <dbReference type="Proteomes" id="UP000627781"/>
    </source>
</evidence>
<keyword evidence="3" id="KW-1185">Reference proteome</keyword>